<dbReference type="InterPro" id="IPR006145">
    <property type="entry name" value="PsdUridine_synth_RsuA/RluA"/>
</dbReference>
<dbReference type="EC" id="5.4.99.-" evidence="8"/>
<dbReference type="PANTHER" id="PTHR21600:SF44">
    <property type="entry name" value="RIBOSOMAL LARGE SUBUNIT PSEUDOURIDINE SYNTHASE D"/>
    <property type="match status" value="1"/>
</dbReference>
<accession>A0A175RCV1</accession>
<organism evidence="11 12">
    <name type="scientific">Aureimonas ureilytica</name>
    <dbReference type="NCBI Taxonomy" id="401562"/>
    <lineage>
        <taxon>Bacteria</taxon>
        <taxon>Pseudomonadati</taxon>
        <taxon>Pseudomonadota</taxon>
        <taxon>Alphaproteobacteria</taxon>
        <taxon>Hyphomicrobiales</taxon>
        <taxon>Aurantimonadaceae</taxon>
        <taxon>Aureimonas</taxon>
    </lineage>
</organism>
<evidence type="ECO:0000313" key="11">
    <source>
        <dbReference type="EMBL" id="KTQ96616.1"/>
    </source>
</evidence>
<keyword evidence="3 8" id="KW-0413">Isomerase</keyword>
<dbReference type="GO" id="GO:0000455">
    <property type="term" value="P:enzyme-directed rRNA pseudouridine synthesis"/>
    <property type="evidence" value="ECO:0007669"/>
    <property type="project" value="TreeGrafter"/>
</dbReference>
<evidence type="ECO:0000256" key="4">
    <source>
        <dbReference type="ARBA" id="ARBA00036882"/>
    </source>
</evidence>
<dbReference type="SUPFAM" id="SSF55174">
    <property type="entry name" value="Alpha-L RNA-binding motif"/>
    <property type="match status" value="1"/>
</dbReference>
<comment type="similarity">
    <text evidence="1 8">Belongs to the pseudouridine synthase RluA family.</text>
</comment>
<dbReference type="PATRIC" id="fig|401562.3.peg.770"/>
<dbReference type="InterPro" id="IPR002942">
    <property type="entry name" value="S4_RNA-bd"/>
</dbReference>
<evidence type="ECO:0000256" key="3">
    <source>
        <dbReference type="ARBA" id="ARBA00023235"/>
    </source>
</evidence>
<reference evidence="11 12" key="1">
    <citation type="journal article" date="2016" name="Front. Microbiol.">
        <title>Genomic Resource of Rice Seed Associated Bacteria.</title>
        <authorList>
            <person name="Midha S."/>
            <person name="Bansal K."/>
            <person name="Sharma S."/>
            <person name="Kumar N."/>
            <person name="Patil P.P."/>
            <person name="Chaudhry V."/>
            <person name="Patil P.B."/>
        </authorList>
    </citation>
    <scope>NUCLEOTIDE SEQUENCE [LARGE SCALE GENOMIC DNA]</scope>
    <source>
        <strain evidence="11 12">NS226</strain>
    </source>
</reference>
<dbReference type="SMART" id="SM00363">
    <property type="entry name" value="S4"/>
    <property type="match status" value="1"/>
</dbReference>
<dbReference type="Pfam" id="PF00849">
    <property type="entry name" value="PseudoU_synth_2"/>
    <property type="match status" value="1"/>
</dbReference>
<dbReference type="PROSITE" id="PS01129">
    <property type="entry name" value="PSI_RLU"/>
    <property type="match status" value="1"/>
</dbReference>
<feature type="region of interest" description="Disordered" evidence="9">
    <location>
        <begin position="62"/>
        <end position="87"/>
    </location>
</feature>
<evidence type="ECO:0000313" key="12">
    <source>
        <dbReference type="Proteomes" id="UP000078272"/>
    </source>
</evidence>
<gene>
    <name evidence="11" type="ORF">NS226_07340</name>
</gene>
<comment type="catalytic activity">
    <reaction evidence="4">
        <text>uridine(1911/1915/1917) in 23S rRNA = pseudouridine(1911/1915/1917) in 23S rRNA</text>
        <dbReference type="Rhea" id="RHEA:42524"/>
        <dbReference type="Rhea" id="RHEA-COMP:10097"/>
        <dbReference type="Rhea" id="RHEA-COMP:10098"/>
        <dbReference type="ChEBI" id="CHEBI:65314"/>
        <dbReference type="ChEBI" id="CHEBI:65315"/>
        <dbReference type="EC" id="5.4.99.23"/>
    </reaction>
</comment>
<evidence type="ECO:0000256" key="6">
    <source>
        <dbReference type="PIRSR" id="PIRSR606225-1"/>
    </source>
</evidence>
<name>A0A175RCV1_9HYPH</name>
<evidence type="ECO:0000256" key="7">
    <source>
        <dbReference type="PROSITE-ProRule" id="PRU00182"/>
    </source>
</evidence>
<evidence type="ECO:0000256" key="1">
    <source>
        <dbReference type="ARBA" id="ARBA00010876"/>
    </source>
</evidence>
<dbReference type="Gene3D" id="3.10.290.10">
    <property type="entry name" value="RNA-binding S4 domain"/>
    <property type="match status" value="1"/>
</dbReference>
<dbReference type="GO" id="GO:0160140">
    <property type="term" value="F:23S rRNA pseudouridine(1911/1915/1917) synthase activity"/>
    <property type="evidence" value="ECO:0007669"/>
    <property type="project" value="UniProtKB-EC"/>
</dbReference>
<dbReference type="NCBIfam" id="TIGR00005">
    <property type="entry name" value="rluA_subfam"/>
    <property type="match status" value="1"/>
</dbReference>
<feature type="domain" description="RNA-binding S4" evidence="10">
    <location>
        <begin position="25"/>
        <end position="87"/>
    </location>
</feature>
<comment type="function">
    <text evidence="5">Responsible for synthesis of pseudouridine from uracil at positions 1911, 1915 and 1917 in 23S ribosomal RNA.</text>
</comment>
<dbReference type="InterPro" id="IPR036986">
    <property type="entry name" value="S4_RNA-bd_sf"/>
</dbReference>
<dbReference type="PANTHER" id="PTHR21600">
    <property type="entry name" value="MITOCHONDRIAL RNA PSEUDOURIDINE SYNTHASE"/>
    <property type="match status" value="1"/>
</dbReference>
<dbReference type="SUPFAM" id="SSF55120">
    <property type="entry name" value="Pseudouridine synthase"/>
    <property type="match status" value="1"/>
</dbReference>
<dbReference type="EMBL" id="LDPZ01000014">
    <property type="protein sequence ID" value="KTQ96616.1"/>
    <property type="molecule type" value="Genomic_DNA"/>
</dbReference>
<proteinExistence type="inferred from homology"/>
<dbReference type="STRING" id="401562.NS365_13520"/>
<sequence length="345" mass="37233">MPAVGTSGSEADASCFLVSEEDAGKRLDQFLAQALDGELSRSRIQSLIEAGQVCVGEAPVLSPKRRMQPGESVSLEMPEPEAPEPQPENIPITILYEDADLVVIDKPAGLVVHPGPGNWTGTLVNALLYHCGDTLSGIGGVRRPGIVHRLDKDTSGVMVVAKNDLAHRSLADQFAAHGSDGRMERAYQAVVWGIPLRPIGTVDAPLGRSNTDRTKRTVVKEGRADARHAVTHFEVLERYGEGATSASLVACILETGRTHQIRVHMSHIGHPLVGDETYGARLKTKAKKFGSAAEVIGAFPRQALHAFRLVFEHPTTGEPMEFETDLPDDLEELVEALRHFTPDAA</sequence>
<dbReference type="CDD" id="cd02869">
    <property type="entry name" value="PseudoU_synth_RluA_like"/>
    <property type="match status" value="1"/>
</dbReference>
<dbReference type="Pfam" id="PF01479">
    <property type="entry name" value="S4"/>
    <property type="match status" value="1"/>
</dbReference>
<dbReference type="Gene3D" id="3.30.2350.10">
    <property type="entry name" value="Pseudouridine synthase"/>
    <property type="match status" value="1"/>
</dbReference>
<dbReference type="CDD" id="cd00165">
    <property type="entry name" value="S4"/>
    <property type="match status" value="1"/>
</dbReference>
<dbReference type="Proteomes" id="UP000078272">
    <property type="component" value="Unassembled WGS sequence"/>
</dbReference>
<dbReference type="AlphaFoldDB" id="A0A175RCV1"/>
<evidence type="ECO:0000256" key="5">
    <source>
        <dbReference type="ARBA" id="ARBA00056072"/>
    </source>
</evidence>
<keyword evidence="2 7" id="KW-0694">RNA-binding</keyword>
<protein>
    <recommendedName>
        <fullName evidence="8">Pseudouridine synthase</fullName>
        <ecNumber evidence="8">5.4.99.-</ecNumber>
    </recommendedName>
</protein>
<evidence type="ECO:0000256" key="8">
    <source>
        <dbReference type="RuleBase" id="RU362028"/>
    </source>
</evidence>
<dbReference type="InterPro" id="IPR020103">
    <property type="entry name" value="PsdUridine_synth_cat_dom_sf"/>
</dbReference>
<dbReference type="InterPro" id="IPR006224">
    <property type="entry name" value="PsdUridine_synth_RluA-like_CS"/>
</dbReference>
<dbReference type="InterPro" id="IPR050188">
    <property type="entry name" value="RluA_PseudoU_synthase"/>
</dbReference>
<evidence type="ECO:0000259" key="10">
    <source>
        <dbReference type="SMART" id="SM00363"/>
    </source>
</evidence>
<comment type="caution">
    <text evidence="11">The sequence shown here is derived from an EMBL/GenBank/DDBJ whole genome shotgun (WGS) entry which is preliminary data.</text>
</comment>
<feature type="active site" evidence="6">
    <location>
        <position position="151"/>
    </location>
</feature>
<evidence type="ECO:0000256" key="2">
    <source>
        <dbReference type="ARBA" id="ARBA00022884"/>
    </source>
</evidence>
<dbReference type="InterPro" id="IPR006225">
    <property type="entry name" value="PsdUridine_synth_RluC/D"/>
</dbReference>
<dbReference type="FunFam" id="3.30.2350.10:FF:000006">
    <property type="entry name" value="Pseudouridine synthase"/>
    <property type="match status" value="1"/>
</dbReference>
<comment type="catalytic activity">
    <reaction evidence="8">
        <text>a uridine in RNA = a pseudouridine in RNA</text>
        <dbReference type="Rhea" id="RHEA:48348"/>
        <dbReference type="Rhea" id="RHEA-COMP:12068"/>
        <dbReference type="Rhea" id="RHEA-COMP:12069"/>
        <dbReference type="ChEBI" id="CHEBI:65314"/>
        <dbReference type="ChEBI" id="CHEBI:65315"/>
    </reaction>
</comment>
<evidence type="ECO:0000256" key="9">
    <source>
        <dbReference type="SAM" id="MobiDB-lite"/>
    </source>
</evidence>
<dbReference type="GO" id="GO:0003723">
    <property type="term" value="F:RNA binding"/>
    <property type="evidence" value="ECO:0007669"/>
    <property type="project" value="UniProtKB-KW"/>
</dbReference>
<dbReference type="PROSITE" id="PS50889">
    <property type="entry name" value="S4"/>
    <property type="match status" value="1"/>
</dbReference>